<dbReference type="InterPro" id="IPR017900">
    <property type="entry name" value="4Fe4S_Fe_S_CS"/>
</dbReference>
<evidence type="ECO:0000259" key="7">
    <source>
        <dbReference type="PROSITE" id="PS51379"/>
    </source>
</evidence>
<keyword evidence="5" id="KW-0408">Iron</keyword>
<evidence type="ECO:0000256" key="3">
    <source>
        <dbReference type="ARBA" id="ARBA00022723"/>
    </source>
</evidence>
<evidence type="ECO:0000256" key="1">
    <source>
        <dbReference type="ARBA" id="ARBA00022448"/>
    </source>
</evidence>
<dbReference type="GO" id="GO:0046872">
    <property type="term" value="F:metal ion binding"/>
    <property type="evidence" value="ECO:0007669"/>
    <property type="project" value="UniProtKB-KW"/>
</dbReference>
<organism evidence="8 9">
    <name type="scientific">Desulfoplanes formicivorans</name>
    <dbReference type="NCBI Taxonomy" id="1592317"/>
    <lineage>
        <taxon>Bacteria</taxon>
        <taxon>Pseudomonadati</taxon>
        <taxon>Thermodesulfobacteriota</taxon>
        <taxon>Desulfovibrionia</taxon>
        <taxon>Desulfovibrionales</taxon>
        <taxon>Desulfoplanaceae</taxon>
        <taxon>Desulfoplanes</taxon>
    </lineage>
</organism>
<comment type="caution">
    <text evidence="8">The sequence shown here is derived from an EMBL/GenBank/DDBJ whole genome shotgun (WGS) entry which is preliminary data.</text>
</comment>
<evidence type="ECO:0000313" key="9">
    <source>
        <dbReference type="Proteomes" id="UP000095200"/>
    </source>
</evidence>
<name>A0A194AGM9_9BACT</name>
<protein>
    <submittedName>
        <fullName evidence="8">(4Fe-4S)-binding protein</fullName>
    </submittedName>
</protein>
<dbReference type="InterPro" id="IPR009051">
    <property type="entry name" value="Helical_ferredxn"/>
</dbReference>
<evidence type="ECO:0000256" key="2">
    <source>
        <dbReference type="ARBA" id="ARBA00022485"/>
    </source>
</evidence>
<gene>
    <name evidence="8" type="ORF">DPF_1073</name>
</gene>
<keyword evidence="6" id="KW-0411">Iron-sulfur</keyword>
<dbReference type="EMBL" id="BDFE01000015">
    <property type="protein sequence ID" value="GAU08365.1"/>
    <property type="molecule type" value="Genomic_DNA"/>
</dbReference>
<evidence type="ECO:0000256" key="5">
    <source>
        <dbReference type="ARBA" id="ARBA00023004"/>
    </source>
</evidence>
<evidence type="ECO:0000313" key="8">
    <source>
        <dbReference type="EMBL" id="GAU08365.1"/>
    </source>
</evidence>
<dbReference type="PROSITE" id="PS51379">
    <property type="entry name" value="4FE4S_FER_2"/>
    <property type="match status" value="1"/>
</dbReference>
<proteinExistence type="predicted"/>
<evidence type="ECO:0000256" key="6">
    <source>
        <dbReference type="ARBA" id="ARBA00023014"/>
    </source>
</evidence>
<feature type="domain" description="4Fe-4S ferredoxin-type" evidence="7">
    <location>
        <begin position="23"/>
        <end position="54"/>
    </location>
</feature>
<dbReference type="PANTHER" id="PTHR43551">
    <property type="entry name" value="FUMARATE REDUCTASE IRON-SULFUR SUBUNIT"/>
    <property type="match status" value="1"/>
</dbReference>
<dbReference type="PROSITE" id="PS00198">
    <property type="entry name" value="4FE4S_FER_1"/>
    <property type="match status" value="1"/>
</dbReference>
<accession>A0A194AGM9</accession>
<keyword evidence="4" id="KW-0249">Electron transport</keyword>
<dbReference type="GO" id="GO:0051539">
    <property type="term" value="F:4 iron, 4 sulfur cluster binding"/>
    <property type="evidence" value="ECO:0007669"/>
    <property type="project" value="UniProtKB-KW"/>
</dbReference>
<dbReference type="AlphaFoldDB" id="A0A194AGM9"/>
<reference evidence="9" key="1">
    <citation type="submission" date="2016-06" db="EMBL/GenBank/DDBJ databases">
        <title>Draft genome sequence of Desulfoplanes formicivorans strain Pf12B.</title>
        <authorList>
            <person name="Watanabe M."/>
            <person name="Kojima H."/>
            <person name="Fukui M."/>
        </authorList>
    </citation>
    <scope>NUCLEOTIDE SEQUENCE [LARGE SCALE GENOMIC DNA]</scope>
    <source>
        <strain evidence="9">Pf12B</strain>
    </source>
</reference>
<dbReference type="SUPFAM" id="SSF46548">
    <property type="entry name" value="alpha-helical ferredoxin"/>
    <property type="match status" value="1"/>
</dbReference>
<dbReference type="Proteomes" id="UP000095200">
    <property type="component" value="Unassembled WGS sequence"/>
</dbReference>
<evidence type="ECO:0000256" key="4">
    <source>
        <dbReference type="ARBA" id="ARBA00022982"/>
    </source>
</evidence>
<dbReference type="STRING" id="1592317.DPF_1073"/>
<keyword evidence="2" id="KW-0004">4Fe-4S</keyword>
<sequence length="243" mass="27229">MADAAVKVGTEPKTTFMDKVKEIVPEGGNLNLCLTCGACSAGCPATGLEGMDPRKFLRMAALGLDEEVTSTPWVWMCTQCMRCVHACPMNINIPQLVFYARQSWPREDRPKGIRGSCDFALKTEGNSAMGANSDDFKFVVEDVLDEVRENQPQFKDMVAPIDKEGAYFFFNQNSREPVTEPEEMIPSWKIFHTVGADWTYGSRGWGGENYCMFLADEDAWEQVVRNKVKACEDLGCKVYLNTE</sequence>
<dbReference type="Gene3D" id="1.10.1060.10">
    <property type="entry name" value="Alpha-helical ferredoxin"/>
    <property type="match status" value="1"/>
</dbReference>
<dbReference type="InterPro" id="IPR017896">
    <property type="entry name" value="4Fe4S_Fe-S-bd"/>
</dbReference>
<keyword evidence="9" id="KW-1185">Reference proteome</keyword>
<dbReference type="PANTHER" id="PTHR43551:SF1">
    <property type="entry name" value="HETERODISULFIDE REDUCTASE"/>
    <property type="match status" value="1"/>
</dbReference>
<dbReference type="Pfam" id="PF13183">
    <property type="entry name" value="Fer4_8"/>
    <property type="match status" value="1"/>
</dbReference>
<keyword evidence="1" id="KW-0813">Transport</keyword>
<keyword evidence="3" id="KW-0479">Metal-binding</keyword>